<dbReference type="WBParaSite" id="DME_0000542501-mRNA-1">
    <property type="protein sequence ID" value="DME_0000542501-mRNA-1"/>
    <property type="gene ID" value="DME_0000542501"/>
</dbReference>
<evidence type="ECO:0000313" key="4">
    <source>
        <dbReference type="EMBL" id="VDN59251.1"/>
    </source>
</evidence>
<reference evidence="4 6" key="2">
    <citation type="submission" date="2018-11" db="EMBL/GenBank/DDBJ databases">
        <authorList>
            <consortium name="Pathogen Informatics"/>
        </authorList>
    </citation>
    <scope>NUCLEOTIDE SEQUENCE [LARGE SCALE GENOMIC DNA]</scope>
</reference>
<proteinExistence type="inferred from homology"/>
<organism evidence="5 7">
    <name type="scientific">Dracunculus medinensis</name>
    <name type="common">Guinea worm</name>
    <dbReference type="NCBI Taxonomy" id="318479"/>
    <lineage>
        <taxon>Eukaryota</taxon>
        <taxon>Metazoa</taxon>
        <taxon>Ecdysozoa</taxon>
        <taxon>Nematoda</taxon>
        <taxon>Chromadorea</taxon>
        <taxon>Rhabditida</taxon>
        <taxon>Spirurina</taxon>
        <taxon>Dracunculoidea</taxon>
        <taxon>Dracunculidae</taxon>
        <taxon>Dracunculus</taxon>
    </lineage>
</organism>
<evidence type="ECO:0000313" key="5">
    <source>
        <dbReference type="Proteomes" id="UP000038040"/>
    </source>
</evidence>
<evidence type="ECO:0000256" key="2">
    <source>
        <dbReference type="ARBA" id="ARBA00022448"/>
    </source>
</evidence>
<name>A0A0N4UDL0_DRAME</name>
<reference evidence="7" key="1">
    <citation type="submission" date="2017-02" db="UniProtKB">
        <authorList>
            <consortium name="WormBaseParasite"/>
        </authorList>
    </citation>
    <scope>IDENTIFICATION</scope>
</reference>
<keyword evidence="6" id="KW-1185">Reference proteome</keyword>
<dbReference type="SUPFAM" id="SSF50814">
    <property type="entry name" value="Lipocalins"/>
    <property type="match status" value="1"/>
</dbReference>
<dbReference type="AlphaFoldDB" id="A0A0N4UDL0"/>
<dbReference type="Proteomes" id="UP000038040">
    <property type="component" value="Unplaced"/>
</dbReference>
<evidence type="ECO:0000256" key="1">
    <source>
        <dbReference type="ARBA" id="ARBA00008390"/>
    </source>
</evidence>
<keyword evidence="3" id="KW-0446">Lipid-binding</keyword>
<dbReference type="EMBL" id="UYYG01001178">
    <property type="protein sequence ID" value="VDN59251.1"/>
    <property type="molecule type" value="Genomic_DNA"/>
</dbReference>
<dbReference type="OrthoDB" id="412780at2759"/>
<keyword evidence="2" id="KW-0813">Transport</keyword>
<dbReference type="InterPro" id="IPR012674">
    <property type="entry name" value="Calycin"/>
</dbReference>
<protein>
    <submittedName>
        <fullName evidence="7">Helix-destabilizing protein</fullName>
    </submittedName>
</protein>
<sequence length="115" mass="13420">MRQIIKLASVTKIFSNGETIGRYNMENLTSKKDTHHMNWALGEQFQDEALDSTQHFVRITFDIIDDPIRGKILTEKHIKVADTNDVETYEYSRQGDYLIMIGKFLPIKPSYPKRN</sequence>
<accession>A0A0N4UDL0</accession>
<dbReference type="PANTHER" id="PTHR22725:SF9">
    <property type="entry name" value="FATTY ACID-BINDING PROTEIN HOMOLOG 3"/>
    <property type="match status" value="1"/>
</dbReference>
<dbReference type="STRING" id="318479.A0A0N4UDL0"/>
<dbReference type="GO" id="GO:0008289">
    <property type="term" value="F:lipid binding"/>
    <property type="evidence" value="ECO:0007669"/>
    <property type="project" value="UniProtKB-KW"/>
</dbReference>
<dbReference type="PANTHER" id="PTHR22725">
    <property type="entry name" value="FATTY ACID-BINDING PROTEIN HOMOLOG 1-RELATED-RELATED"/>
    <property type="match status" value="1"/>
</dbReference>
<dbReference type="InterPro" id="IPR040094">
    <property type="entry name" value="Lbp1-4"/>
</dbReference>
<gene>
    <name evidence="4" type="ORF">DME_LOCUS9224</name>
</gene>
<dbReference type="Gene3D" id="2.40.128.20">
    <property type="match status" value="1"/>
</dbReference>
<evidence type="ECO:0000256" key="3">
    <source>
        <dbReference type="ARBA" id="ARBA00023121"/>
    </source>
</evidence>
<evidence type="ECO:0000313" key="7">
    <source>
        <dbReference type="WBParaSite" id="DME_0000542501-mRNA-1"/>
    </source>
</evidence>
<comment type="similarity">
    <text evidence="1">Belongs to the calycin superfamily. Fatty-acid binding protein (FABP) family.</text>
</comment>
<evidence type="ECO:0000313" key="6">
    <source>
        <dbReference type="Proteomes" id="UP000274756"/>
    </source>
</evidence>
<dbReference type="Proteomes" id="UP000274756">
    <property type="component" value="Unassembled WGS sequence"/>
</dbReference>